<evidence type="ECO:0000313" key="1">
    <source>
        <dbReference type="EMBL" id="MBW4549370.1"/>
    </source>
</evidence>
<dbReference type="Proteomes" id="UP000753908">
    <property type="component" value="Unassembled WGS sequence"/>
</dbReference>
<dbReference type="EMBL" id="JAHHIF010000095">
    <property type="protein sequence ID" value="MBW4549370.1"/>
    <property type="molecule type" value="Genomic_DNA"/>
</dbReference>
<accession>A0A951PSC0</accession>
<reference evidence="1" key="2">
    <citation type="journal article" date="2022" name="Microbiol. Resour. Announc.">
        <title>Metagenome Sequencing to Explore Phylogenomics of Terrestrial Cyanobacteria.</title>
        <authorList>
            <person name="Ward R.D."/>
            <person name="Stajich J.E."/>
            <person name="Johansen J.R."/>
            <person name="Huntemann M."/>
            <person name="Clum A."/>
            <person name="Foster B."/>
            <person name="Foster B."/>
            <person name="Roux S."/>
            <person name="Palaniappan K."/>
            <person name="Varghese N."/>
            <person name="Mukherjee S."/>
            <person name="Reddy T.B.K."/>
            <person name="Daum C."/>
            <person name="Copeland A."/>
            <person name="Chen I.A."/>
            <person name="Ivanova N.N."/>
            <person name="Kyrpides N.C."/>
            <person name="Shapiro N."/>
            <person name="Eloe-Fadrosh E.A."/>
            <person name="Pietrasiak N."/>
        </authorList>
    </citation>
    <scope>NUCLEOTIDE SEQUENCE</scope>
    <source>
        <strain evidence="1">CPER-KK1</strain>
    </source>
</reference>
<sequence>MSETPDIPVEQESSAISFDLGGLELDIEGTLEKFKGDSEALNQLHNMLSDALEKCSEAMAELKE</sequence>
<organism evidence="1 2">
    <name type="scientific">Symplocastrum torsivum CPER-KK1</name>
    <dbReference type="NCBI Taxonomy" id="450513"/>
    <lineage>
        <taxon>Bacteria</taxon>
        <taxon>Bacillati</taxon>
        <taxon>Cyanobacteriota</taxon>
        <taxon>Cyanophyceae</taxon>
        <taxon>Oscillatoriophycideae</taxon>
        <taxon>Oscillatoriales</taxon>
        <taxon>Microcoleaceae</taxon>
        <taxon>Symplocastrum</taxon>
    </lineage>
</organism>
<proteinExistence type="predicted"/>
<dbReference type="AlphaFoldDB" id="A0A951PSC0"/>
<reference evidence="1" key="1">
    <citation type="submission" date="2021-05" db="EMBL/GenBank/DDBJ databases">
        <authorList>
            <person name="Pietrasiak N."/>
            <person name="Ward R."/>
            <person name="Stajich J.E."/>
            <person name="Kurbessoian T."/>
        </authorList>
    </citation>
    <scope>NUCLEOTIDE SEQUENCE</scope>
    <source>
        <strain evidence="1">CPER-KK1</strain>
    </source>
</reference>
<gene>
    <name evidence="1" type="ORF">KME25_33945</name>
</gene>
<name>A0A951PSC0_9CYAN</name>
<evidence type="ECO:0000313" key="2">
    <source>
        <dbReference type="Proteomes" id="UP000753908"/>
    </source>
</evidence>
<protein>
    <submittedName>
        <fullName evidence="1">Uncharacterized protein</fullName>
    </submittedName>
</protein>
<comment type="caution">
    <text evidence="1">The sequence shown here is derived from an EMBL/GenBank/DDBJ whole genome shotgun (WGS) entry which is preliminary data.</text>
</comment>